<dbReference type="PANTHER" id="PTHR31190">
    <property type="entry name" value="DNA-BINDING DOMAIN"/>
    <property type="match status" value="1"/>
</dbReference>
<dbReference type="InterPro" id="IPR016177">
    <property type="entry name" value="DNA-bd_dom_sf"/>
</dbReference>
<dbReference type="GO" id="GO:0003677">
    <property type="term" value="F:DNA binding"/>
    <property type="evidence" value="ECO:0007669"/>
    <property type="project" value="UniProtKB-KW"/>
</dbReference>
<dbReference type="GO" id="GO:0005634">
    <property type="term" value="C:nucleus"/>
    <property type="evidence" value="ECO:0007669"/>
    <property type="project" value="UniProtKB-SubCell"/>
</dbReference>
<dbReference type="InterPro" id="IPR044808">
    <property type="entry name" value="ERF_plant"/>
</dbReference>
<dbReference type="InterPro" id="IPR036955">
    <property type="entry name" value="AP2/ERF_dom_sf"/>
</dbReference>
<dbReference type="FunFam" id="3.30.730.10:FF:000001">
    <property type="entry name" value="Ethylene-responsive transcription factor 2"/>
    <property type="match status" value="1"/>
</dbReference>
<feature type="non-terminal residue" evidence="7">
    <location>
        <position position="1"/>
    </location>
</feature>
<dbReference type="AlphaFoldDB" id="A5LGI4"/>
<dbReference type="EMBL" id="AB271168">
    <property type="protein sequence ID" value="BAF63468.1"/>
    <property type="molecule type" value="mRNA"/>
</dbReference>
<organism evidence="7">
    <name type="scientific">Potamogeton distinctus</name>
    <name type="common">Roundleaf pondweed</name>
    <dbReference type="NCBI Taxonomy" id="62344"/>
    <lineage>
        <taxon>Eukaryota</taxon>
        <taxon>Viridiplantae</taxon>
        <taxon>Streptophyta</taxon>
        <taxon>Embryophyta</taxon>
        <taxon>Tracheophyta</taxon>
        <taxon>Spermatophyta</taxon>
        <taxon>Magnoliopsida</taxon>
        <taxon>Liliopsida</taxon>
        <taxon>Potamogetonaceae</taxon>
        <taxon>Potamogeton</taxon>
    </lineage>
</organism>
<comment type="subcellular location">
    <subcellularLocation>
        <location evidence="1">Nucleus</location>
    </subcellularLocation>
</comment>
<dbReference type="SMART" id="SM00380">
    <property type="entry name" value="AP2"/>
    <property type="match status" value="1"/>
</dbReference>
<dbReference type="Pfam" id="PF00847">
    <property type="entry name" value="AP2"/>
    <property type="match status" value="1"/>
</dbReference>
<sequence length="132" mass="14881">VYRGIRRRVWGRWASEIRDPNKGGRVWLGTYDTPEEAARAYDVAALKIRGKKAKLNFPNYVHGHVRYKSTVRETNTTIQIAPPTSPLTCWSEELSSSTDPFLALQNDSDESDVAIGWSSQEISGDDFFPSAF</sequence>
<evidence type="ECO:0000256" key="5">
    <source>
        <dbReference type="ARBA" id="ARBA00023242"/>
    </source>
</evidence>
<evidence type="ECO:0000256" key="2">
    <source>
        <dbReference type="ARBA" id="ARBA00023015"/>
    </source>
</evidence>
<reference evidence="7" key="1">
    <citation type="journal article" date="2007" name="Planta">
        <title>Anoxia-enhanced expression of genes isolated by suppression subtractive hybridization from pondweed (Potamogeton distinctus A. Benn.) turions.</title>
        <authorList>
            <person name="Harada T."/>
            <person name="Satoh S."/>
            <person name="Yoshioka T."/>
            <person name="Ishizawa K."/>
        </authorList>
    </citation>
    <scope>NUCLEOTIDE SEQUENCE</scope>
    <source>
        <tissue evidence="7">Turion</tissue>
    </source>
</reference>
<dbReference type="GO" id="GO:0009873">
    <property type="term" value="P:ethylene-activated signaling pathway"/>
    <property type="evidence" value="ECO:0007669"/>
    <property type="project" value="InterPro"/>
</dbReference>
<dbReference type="PRINTS" id="PR00367">
    <property type="entry name" value="ETHRSPELEMNT"/>
</dbReference>
<dbReference type="PANTHER" id="PTHR31190:SF487">
    <property type="entry name" value="OS05G0361700 PROTEIN"/>
    <property type="match status" value="1"/>
</dbReference>
<evidence type="ECO:0000259" key="6">
    <source>
        <dbReference type="PROSITE" id="PS51032"/>
    </source>
</evidence>
<dbReference type="Gene3D" id="3.30.730.10">
    <property type="entry name" value="AP2/ERF domain"/>
    <property type="match status" value="1"/>
</dbReference>
<keyword evidence="2" id="KW-0805">Transcription regulation</keyword>
<evidence type="ECO:0000313" key="7">
    <source>
        <dbReference type="EMBL" id="BAF63468.1"/>
    </source>
</evidence>
<protein>
    <submittedName>
        <fullName evidence="7">AP2 domain transctiption factor</fullName>
    </submittedName>
</protein>
<keyword evidence="4" id="KW-0804">Transcription</keyword>
<name>A5LGI4_POTDI</name>
<keyword evidence="3" id="KW-0238">DNA-binding</keyword>
<evidence type="ECO:0000256" key="1">
    <source>
        <dbReference type="ARBA" id="ARBA00004123"/>
    </source>
</evidence>
<feature type="domain" description="AP2/ERF" evidence="6">
    <location>
        <begin position="1"/>
        <end position="58"/>
    </location>
</feature>
<accession>A5LGI4</accession>
<dbReference type="InterPro" id="IPR001471">
    <property type="entry name" value="AP2/ERF_dom"/>
</dbReference>
<proteinExistence type="evidence at transcript level"/>
<dbReference type="SUPFAM" id="SSF54171">
    <property type="entry name" value="DNA-binding domain"/>
    <property type="match status" value="1"/>
</dbReference>
<dbReference type="CDD" id="cd00018">
    <property type="entry name" value="AP2"/>
    <property type="match status" value="1"/>
</dbReference>
<dbReference type="GO" id="GO:0003700">
    <property type="term" value="F:DNA-binding transcription factor activity"/>
    <property type="evidence" value="ECO:0007669"/>
    <property type="project" value="InterPro"/>
</dbReference>
<keyword evidence="5" id="KW-0539">Nucleus</keyword>
<evidence type="ECO:0000256" key="3">
    <source>
        <dbReference type="ARBA" id="ARBA00023125"/>
    </source>
</evidence>
<evidence type="ECO:0000256" key="4">
    <source>
        <dbReference type="ARBA" id="ARBA00023163"/>
    </source>
</evidence>
<dbReference type="PROSITE" id="PS51032">
    <property type="entry name" value="AP2_ERF"/>
    <property type="match status" value="1"/>
</dbReference>